<dbReference type="RefSeq" id="WP_187467780.1">
    <property type="nucleotide sequence ID" value="NZ_JACSIT010000141.1"/>
</dbReference>
<reference evidence="3" key="1">
    <citation type="submission" date="2020-08" db="EMBL/GenBank/DDBJ databases">
        <title>Lewinella bacteria from marine environments.</title>
        <authorList>
            <person name="Zhong Y."/>
        </authorList>
    </citation>
    <scope>NUCLEOTIDE SEQUENCE</scope>
    <source>
        <strain evidence="3">KCTC 42187</strain>
    </source>
</reference>
<dbReference type="Pfam" id="PF08547">
    <property type="entry name" value="CIA30"/>
    <property type="match status" value="1"/>
</dbReference>
<gene>
    <name evidence="3" type="ORF">H9S92_16450</name>
</gene>
<keyword evidence="4" id="KW-1185">Reference proteome</keyword>
<dbReference type="AlphaFoldDB" id="A0A923TA43"/>
<protein>
    <submittedName>
        <fullName evidence="3">CIA30 family protein</fullName>
    </submittedName>
</protein>
<sequence length="160" mass="18345">MTLFNFTPEADVSDWVTVDDTVMGGRSAGYFRLNAAGHGEYTGHVSLENNGGFSSLRYRMPTIRIEGHTKAVLRVKGDGKRYQFRAKTSDNDRHSYVTYFETTGEWEEIILDLSTMKPQFRGRSLDLPDYPAELLSEVAILIGNKEEQDFRLELDWIRLE</sequence>
<comment type="similarity">
    <text evidence="1">Belongs to the CIA30 family.</text>
</comment>
<organism evidence="3 4">
    <name type="scientific">Neolewinella lacunae</name>
    <dbReference type="NCBI Taxonomy" id="1517758"/>
    <lineage>
        <taxon>Bacteria</taxon>
        <taxon>Pseudomonadati</taxon>
        <taxon>Bacteroidota</taxon>
        <taxon>Saprospiria</taxon>
        <taxon>Saprospirales</taxon>
        <taxon>Lewinellaceae</taxon>
        <taxon>Neolewinella</taxon>
    </lineage>
</organism>
<evidence type="ECO:0000313" key="3">
    <source>
        <dbReference type="EMBL" id="MBC6995758.1"/>
    </source>
</evidence>
<name>A0A923TA43_9BACT</name>
<dbReference type="SUPFAM" id="SSF49785">
    <property type="entry name" value="Galactose-binding domain-like"/>
    <property type="match status" value="1"/>
</dbReference>
<evidence type="ECO:0000313" key="4">
    <source>
        <dbReference type="Proteomes" id="UP000650081"/>
    </source>
</evidence>
<dbReference type="InterPro" id="IPR008979">
    <property type="entry name" value="Galactose-bd-like_sf"/>
</dbReference>
<evidence type="ECO:0000259" key="2">
    <source>
        <dbReference type="Pfam" id="PF08547"/>
    </source>
</evidence>
<comment type="caution">
    <text evidence="3">The sequence shown here is derived from an EMBL/GenBank/DDBJ whole genome shotgun (WGS) entry which is preliminary data.</text>
</comment>
<feature type="domain" description="NADH:ubiquinone oxidoreductase intermediate-associated protein 30" evidence="2">
    <location>
        <begin position="4"/>
        <end position="154"/>
    </location>
</feature>
<dbReference type="PANTHER" id="PTHR13194:SF19">
    <property type="entry name" value="NAD(P)-BINDING ROSSMANN-FOLD SUPERFAMILY PROTEIN"/>
    <property type="match status" value="1"/>
</dbReference>
<dbReference type="InterPro" id="IPR013857">
    <property type="entry name" value="NADH-UbQ_OxRdtase-assoc_prot30"/>
</dbReference>
<proteinExistence type="inferred from homology"/>
<accession>A0A923TA43</accession>
<dbReference type="InterPro" id="IPR039131">
    <property type="entry name" value="NDUFAF1"/>
</dbReference>
<dbReference type="Proteomes" id="UP000650081">
    <property type="component" value="Unassembled WGS sequence"/>
</dbReference>
<evidence type="ECO:0000256" key="1">
    <source>
        <dbReference type="ARBA" id="ARBA00007884"/>
    </source>
</evidence>
<dbReference type="PANTHER" id="PTHR13194">
    <property type="entry name" value="COMPLEX I INTERMEDIATE-ASSOCIATED PROTEIN 30"/>
    <property type="match status" value="1"/>
</dbReference>
<dbReference type="EMBL" id="JACSIT010000141">
    <property type="protein sequence ID" value="MBC6995758.1"/>
    <property type="molecule type" value="Genomic_DNA"/>
</dbReference>